<reference evidence="1 2" key="1">
    <citation type="journal article" date="2018" name="Biotechnol. Biofuels">
        <title>Integrative visual omics of the white-rot fungus Polyporus brumalis exposes the biotechnological potential of its oxidative enzymes for delignifying raw plant biomass.</title>
        <authorList>
            <person name="Miyauchi S."/>
            <person name="Rancon A."/>
            <person name="Drula E."/>
            <person name="Hage H."/>
            <person name="Chaduli D."/>
            <person name="Favel A."/>
            <person name="Grisel S."/>
            <person name="Henrissat B."/>
            <person name="Herpoel-Gimbert I."/>
            <person name="Ruiz-Duenas F.J."/>
            <person name="Chevret D."/>
            <person name="Hainaut M."/>
            <person name="Lin J."/>
            <person name="Wang M."/>
            <person name="Pangilinan J."/>
            <person name="Lipzen A."/>
            <person name="Lesage-Meessen L."/>
            <person name="Navarro D."/>
            <person name="Riley R."/>
            <person name="Grigoriev I.V."/>
            <person name="Zhou S."/>
            <person name="Raouche S."/>
            <person name="Rosso M.N."/>
        </authorList>
    </citation>
    <scope>NUCLEOTIDE SEQUENCE [LARGE SCALE GENOMIC DNA]</scope>
    <source>
        <strain evidence="1 2">BRFM 1820</strain>
    </source>
</reference>
<accession>A0A371DHT4</accession>
<proteinExistence type="predicted"/>
<evidence type="ECO:0000313" key="2">
    <source>
        <dbReference type="Proteomes" id="UP000256964"/>
    </source>
</evidence>
<gene>
    <name evidence="1" type="ORF">OH76DRAFT_243910</name>
</gene>
<protein>
    <submittedName>
        <fullName evidence="1">Uncharacterized protein</fullName>
    </submittedName>
</protein>
<evidence type="ECO:0000313" key="1">
    <source>
        <dbReference type="EMBL" id="RDX52097.1"/>
    </source>
</evidence>
<dbReference type="EMBL" id="KZ857392">
    <property type="protein sequence ID" value="RDX52097.1"/>
    <property type="molecule type" value="Genomic_DNA"/>
</dbReference>
<keyword evidence="2" id="KW-1185">Reference proteome</keyword>
<sequence length="203" mass="22259">MATTSWTRTDWTSYAPSTSRRHGTWRGLETVSGGVYDIYLAALACPVQELSMRLGPIVEFGPIIPIVSAAKVSSLALWTAIDYVFDAKFGLPPVLLVLGKASPGLQELSLAIHIVDCEEDMHIAFERILRPIISLPIRAFAMILYLDETDDVHGSPVDRFLAGLDFTQRAQDVLSASTNLQKVEIGMHAHPTRGNVTARAVRD</sequence>
<dbReference type="AlphaFoldDB" id="A0A371DHT4"/>
<name>A0A371DHT4_9APHY</name>
<dbReference type="Proteomes" id="UP000256964">
    <property type="component" value="Unassembled WGS sequence"/>
</dbReference>
<organism evidence="1 2">
    <name type="scientific">Lentinus brumalis</name>
    <dbReference type="NCBI Taxonomy" id="2498619"/>
    <lineage>
        <taxon>Eukaryota</taxon>
        <taxon>Fungi</taxon>
        <taxon>Dikarya</taxon>
        <taxon>Basidiomycota</taxon>
        <taxon>Agaricomycotina</taxon>
        <taxon>Agaricomycetes</taxon>
        <taxon>Polyporales</taxon>
        <taxon>Polyporaceae</taxon>
        <taxon>Lentinus</taxon>
    </lineage>
</organism>